<evidence type="ECO:0000256" key="1">
    <source>
        <dbReference type="SAM" id="MobiDB-lite"/>
    </source>
</evidence>
<proteinExistence type="predicted"/>
<evidence type="ECO:0000313" key="2">
    <source>
        <dbReference type="EMBL" id="QJA87508.1"/>
    </source>
</evidence>
<protein>
    <submittedName>
        <fullName evidence="2">Uncharacterized protein</fullName>
    </submittedName>
</protein>
<sequence length="82" mass="9774">MDRREDLTGLIEPNKQGGRWEEGEYAEREWEEWIGNPKQIPEHWGQSKVTEVLTNSIRQGHGWNQVKDLLKELDTWRQISDD</sequence>
<dbReference type="AlphaFoldDB" id="A0A6M3L2A5"/>
<accession>A0A6M3L2A5</accession>
<feature type="region of interest" description="Disordered" evidence="1">
    <location>
        <begin position="1"/>
        <end position="22"/>
    </location>
</feature>
<reference evidence="2" key="1">
    <citation type="submission" date="2020-03" db="EMBL/GenBank/DDBJ databases">
        <title>The deep terrestrial virosphere.</title>
        <authorList>
            <person name="Holmfeldt K."/>
            <person name="Nilsson E."/>
            <person name="Simone D."/>
            <person name="Lopez-Fernandez M."/>
            <person name="Wu X."/>
            <person name="de Brujin I."/>
            <person name="Lundin D."/>
            <person name="Andersson A."/>
            <person name="Bertilsson S."/>
            <person name="Dopson M."/>
        </authorList>
    </citation>
    <scope>NUCLEOTIDE SEQUENCE</scope>
    <source>
        <strain evidence="2">MM415B02980</strain>
    </source>
</reference>
<gene>
    <name evidence="2" type="ORF">MM415B02980_0009</name>
</gene>
<organism evidence="2">
    <name type="scientific">viral metagenome</name>
    <dbReference type="NCBI Taxonomy" id="1070528"/>
    <lineage>
        <taxon>unclassified sequences</taxon>
        <taxon>metagenomes</taxon>
        <taxon>organismal metagenomes</taxon>
    </lineage>
</organism>
<dbReference type="EMBL" id="MT142711">
    <property type="protein sequence ID" value="QJA87508.1"/>
    <property type="molecule type" value="Genomic_DNA"/>
</dbReference>
<name>A0A6M3L2A5_9ZZZZ</name>